<protein>
    <submittedName>
        <fullName evidence="1">DUF6452 family protein</fullName>
    </submittedName>
</protein>
<proteinExistence type="predicted"/>
<gene>
    <name evidence="1" type="ORF">GCM10023315_27620</name>
</gene>
<dbReference type="Proteomes" id="UP001501692">
    <property type="component" value="Unassembled WGS sequence"/>
</dbReference>
<evidence type="ECO:0000313" key="1">
    <source>
        <dbReference type="EMBL" id="GAA4975409.1"/>
    </source>
</evidence>
<sequence length="174" mass="19631">MKKASLLIIVLTLIISYYSCERDDICPESTPTTPSLIIDVFDFSNQENKKNVFGLLIVGADRQDTDALPDYDIVSSNNLILPLKTDENTTEYRLIKETVRGDDGLLTSGNEDVISINYSRREVFVSKACGYKTIFENVTLTIVDDEDNWILSETPLNPNQSVEDETSAHFNIFH</sequence>
<dbReference type="Pfam" id="PF20050">
    <property type="entry name" value="DUF6452"/>
    <property type="match status" value="1"/>
</dbReference>
<dbReference type="EMBL" id="BAABJK010000009">
    <property type="protein sequence ID" value="GAA4975409.1"/>
    <property type="molecule type" value="Genomic_DNA"/>
</dbReference>
<reference evidence="2" key="1">
    <citation type="journal article" date="2019" name="Int. J. Syst. Evol. Microbiol.">
        <title>The Global Catalogue of Microorganisms (GCM) 10K type strain sequencing project: providing services to taxonomists for standard genome sequencing and annotation.</title>
        <authorList>
            <consortium name="The Broad Institute Genomics Platform"/>
            <consortium name="The Broad Institute Genome Sequencing Center for Infectious Disease"/>
            <person name="Wu L."/>
            <person name="Ma J."/>
        </authorList>
    </citation>
    <scope>NUCLEOTIDE SEQUENCE [LARGE SCALE GENOMIC DNA]</scope>
    <source>
        <strain evidence="2">JCM 18287</strain>
    </source>
</reference>
<comment type="caution">
    <text evidence="1">The sequence shown here is derived from an EMBL/GenBank/DDBJ whole genome shotgun (WGS) entry which is preliminary data.</text>
</comment>
<organism evidence="1 2">
    <name type="scientific">Algibacter aquimarinus</name>
    <dbReference type="NCBI Taxonomy" id="1136748"/>
    <lineage>
        <taxon>Bacteria</taxon>
        <taxon>Pseudomonadati</taxon>
        <taxon>Bacteroidota</taxon>
        <taxon>Flavobacteriia</taxon>
        <taxon>Flavobacteriales</taxon>
        <taxon>Flavobacteriaceae</taxon>
        <taxon>Algibacter</taxon>
    </lineage>
</organism>
<dbReference type="InterPro" id="IPR045607">
    <property type="entry name" value="DUF6452"/>
</dbReference>
<dbReference type="RefSeq" id="WP_345169938.1">
    <property type="nucleotide sequence ID" value="NZ_BAABJK010000009.1"/>
</dbReference>
<name>A0ABP9HPU6_9FLAO</name>
<evidence type="ECO:0000313" key="2">
    <source>
        <dbReference type="Proteomes" id="UP001501692"/>
    </source>
</evidence>
<accession>A0ABP9HPU6</accession>
<keyword evidence="2" id="KW-1185">Reference proteome</keyword>